<evidence type="ECO:0000256" key="5">
    <source>
        <dbReference type="ARBA" id="ARBA00023136"/>
    </source>
</evidence>
<feature type="transmembrane region" description="Helical" evidence="6">
    <location>
        <begin position="335"/>
        <end position="358"/>
    </location>
</feature>
<name>A0ABT1FYQ7_9CORY</name>
<dbReference type="NCBIfam" id="TIGR00360">
    <property type="entry name" value="ComEC_N-term"/>
    <property type="match status" value="1"/>
</dbReference>
<accession>A0ABT1FYQ7</accession>
<keyword evidence="4 6" id="KW-1133">Transmembrane helix</keyword>
<dbReference type="PANTHER" id="PTHR30619:SF7">
    <property type="entry name" value="BETA-LACTAMASE DOMAIN PROTEIN"/>
    <property type="match status" value="1"/>
</dbReference>
<dbReference type="PROSITE" id="PS51257">
    <property type="entry name" value="PROKAR_LIPOPROTEIN"/>
    <property type="match status" value="1"/>
</dbReference>
<keyword evidence="3 6" id="KW-0812">Transmembrane</keyword>
<keyword evidence="9" id="KW-1185">Reference proteome</keyword>
<reference evidence="8" key="1">
    <citation type="submission" date="2022-05" db="EMBL/GenBank/DDBJ databases">
        <title>Corynebacterium sp. TA-R-1 sp. nov., isolated from human feces.</title>
        <authorList>
            <person name="Shamsuzzaman M."/>
            <person name="Dahal R.H."/>
        </authorList>
    </citation>
    <scope>NUCLEOTIDE SEQUENCE</scope>
    <source>
        <strain evidence="8">TA-R-1</strain>
    </source>
</reference>
<feature type="domain" description="ComEC/Rec2-related protein" evidence="7">
    <location>
        <begin position="186"/>
        <end position="444"/>
    </location>
</feature>
<keyword evidence="2" id="KW-1003">Cell membrane</keyword>
<gene>
    <name evidence="8" type="ORF">M5J20_01525</name>
</gene>
<feature type="transmembrane region" description="Helical" evidence="6">
    <location>
        <begin position="301"/>
        <end position="323"/>
    </location>
</feature>
<organism evidence="8 9">
    <name type="scientific">Corynebacterium stercoris</name>
    <dbReference type="NCBI Taxonomy" id="2943490"/>
    <lineage>
        <taxon>Bacteria</taxon>
        <taxon>Bacillati</taxon>
        <taxon>Actinomycetota</taxon>
        <taxon>Actinomycetes</taxon>
        <taxon>Mycobacteriales</taxon>
        <taxon>Corynebacteriaceae</taxon>
        <taxon>Corynebacterium</taxon>
    </lineage>
</organism>
<dbReference type="EMBL" id="JAMFTQ010000001">
    <property type="protein sequence ID" value="MCP1386881.1"/>
    <property type="molecule type" value="Genomic_DNA"/>
</dbReference>
<evidence type="ECO:0000313" key="9">
    <source>
        <dbReference type="Proteomes" id="UP001204000"/>
    </source>
</evidence>
<dbReference type="RefSeq" id="WP_253575669.1">
    <property type="nucleotide sequence ID" value="NZ_JAMFTQ010000001.1"/>
</dbReference>
<comment type="subcellular location">
    <subcellularLocation>
        <location evidence="1">Cell membrane</location>
        <topology evidence="1">Multi-pass membrane protein</topology>
    </subcellularLocation>
</comment>
<evidence type="ECO:0000256" key="1">
    <source>
        <dbReference type="ARBA" id="ARBA00004651"/>
    </source>
</evidence>
<dbReference type="Pfam" id="PF03772">
    <property type="entry name" value="Competence"/>
    <property type="match status" value="1"/>
</dbReference>
<comment type="caution">
    <text evidence="8">The sequence shown here is derived from an EMBL/GenBank/DDBJ whole genome shotgun (WGS) entry which is preliminary data.</text>
</comment>
<evidence type="ECO:0000256" key="4">
    <source>
        <dbReference type="ARBA" id="ARBA00022989"/>
    </source>
</evidence>
<feature type="transmembrane region" description="Helical" evidence="6">
    <location>
        <begin position="364"/>
        <end position="391"/>
    </location>
</feature>
<feature type="transmembrane region" description="Helical" evidence="6">
    <location>
        <begin position="421"/>
        <end position="440"/>
    </location>
</feature>
<evidence type="ECO:0000259" key="7">
    <source>
        <dbReference type="Pfam" id="PF03772"/>
    </source>
</evidence>
<feature type="transmembrane region" description="Helical" evidence="6">
    <location>
        <begin position="210"/>
        <end position="232"/>
    </location>
</feature>
<dbReference type="InterPro" id="IPR052159">
    <property type="entry name" value="Competence_DNA_uptake"/>
</dbReference>
<keyword evidence="5 6" id="KW-0472">Membrane</keyword>
<proteinExistence type="predicted"/>
<sequence length="527" mass="52948">MSELRLVPAALAVWAASIACVLAGTHAAVVVVALFCAGSALLREWGQALLTAGLGAASVLAAHVRLRIADAWDYASPLIGTVSGQPKLTASGSWLTRIALPGHPSTLTVFSATLDDAIVPGATVAATGALDDNKIAGVTPVVLNGEVELVAPATGYAAFAQHVRETFRAAATARVGDASRGLIPGMVLGDTSLQTPVEQQTYIDTGLSHLSAVSGSNVAIVTTAAVVVATLLGLGLRVRLLAAAVALVAFAGLVGPEPSVLRASVTGLVGLVAVLASTRTEPLHALCLAVIGLVLVDTDLAVHYGFALSVAATAGIVVLHPLLYRALAATGWPDIINRALAVAIAADVVTMPIVALMAGQVSLVAVAANVLVAPAVAPVTVLGLIAVILALLPGGLEALPLFIIEPLAWWVHAVATTGAALPLATVAAGPVAALVAYGWVMAGIVGKRPRATAAAVTAVLCATQLHAAPPAPDYSGMRAHVVATKADVDPVPPGTELVVVLEEGKPLKRPVVTQSGIPVLFPNRAGP</sequence>
<dbReference type="InterPro" id="IPR004477">
    <property type="entry name" value="ComEC_N"/>
</dbReference>
<evidence type="ECO:0000313" key="8">
    <source>
        <dbReference type="EMBL" id="MCP1386881.1"/>
    </source>
</evidence>
<feature type="transmembrane region" description="Helical" evidence="6">
    <location>
        <begin position="398"/>
        <end position="415"/>
    </location>
</feature>
<protein>
    <submittedName>
        <fullName evidence="8">ComEC/Rec2 family competence protein</fullName>
    </submittedName>
</protein>
<feature type="transmembrane region" description="Helical" evidence="6">
    <location>
        <begin position="12"/>
        <end position="42"/>
    </location>
</feature>
<feature type="transmembrane region" description="Helical" evidence="6">
    <location>
        <begin position="48"/>
        <end position="66"/>
    </location>
</feature>
<dbReference type="PANTHER" id="PTHR30619">
    <property type="entry name" value="DNA INTERNALIZATION/COMPETENCE PROTEIN COMEC/REC2"/>
    <property type="match status" value="1"/>
</dbReference>
<dbReference type="Proteomes" id="UP001204000">
    <property type="component" value="Unassembled WGS sequence"/>
</dbReference>
<evidence type="ECO:0000256" key="2">
    <source>
        <dbReference type="ARBA" id="ARBA00022475"/>
    </source>
</evidence>
<evidence type="ECO:0000256" key="6">
    <source>
        <dbReference type="SAM" id="Phobius"/>
    </source>
</evidence>
<evidence type="ECO:0000256" key="3">
    <source>
        <dbReference type="ARBA" id="ARBA00022692"/>
    </source>
</evidence>